<dbReference type="InterPro" id="IPR001789">
    <property type="entry name" value="Sig_transdc_resp-reg_receiver"/>
</dbReference>
<dbReference type="PANTHER" id="PTHR48111">
    <property type="entry name" value="REGULATOR OF RPOS"/>
    <property type="match status" value="1"/>
</dbReference>
<reference evidence="10 11" key="1">
    <citation type="submission" date="2020-05" db="EMBL/GenBank/DDBJ databases">
        <title>Sulfurimonas marisnigri, sp. nov., and Sulfurimonas baltica, sp. nov., manganese oxide reducing chemolithoautotrophs of the class Epsilonproteobacteria isolated from the pelagic redoxclines of the Black and Baltic Seas and emended description of the genus Sulfurimonas.</title>
        <authorList>
            <person name="Henkel J.V."/>
            <person name="Laudan C."/>
            <person name="Werner J."/>
            <person name="Neu T."/>
            <person name="Plewe S."/>
            <person name="Sproer C."/>
            <person name="Bunk B."/>
            <person name="Schulz-Vogt H.N."/>
        </authorList>
    </citation>
    <scope>NUCLEOTIDE SEQUENCE [LARGE SCALE GENOMIC DNA]</scope>
    <source>
        <strain evidence="10 11">SoZ1</strain>
    </source>
</reference>
<dbReference type="SUPFAM" id="SSF46894">
    <property type="entry name" value="C-terminal effector domain of the bipartite response regulators"/>
    <property type="match status" value="1"/>
</dbReference>
<dbReference type="GO" id="GO:0000156">
    <property type="term" value="F:phosphorelay response regulator activity"/>
    <property type="evidence" value="ECO:0007669"/>
    <property type="project" value="TreeGrafter"/>
</dbReference>
<dbReference type="EMBL" id="CP054493">
    <property type="protein sequence ID" value="QOY54828.1"/>
    <property type="molecule type" value="Genomic_DNA"/>
</dbReference>
<dbReference type="SMART" id="SM00448">
    <property type="entry name" value="REC"/>
    <property type="match status" value="1"/>
</dbReference>
<dbReference type="GO" id="GO:0005829">
    <property type="term" value="C:cytosol"/>
    <property type="evidence" value="ECO:0007669"/>
    <property type="project" value="TreeGrafter"/>
</dbReference>
<proteinExistence type="predicted"/>
<evidence type="ECO:0000256" key="7">
    <source>
        <dbReference type="PROSITE-ProRule" id="PRU01091"/>
    </source>
</evidence>
<feature type="modified residue" description="4-aspartylphosphate" evidence="6">
    <location>
        <position position="59"/>
    </location>
</feature>
<dbReference type="SMART" id="SM00862">
    <property type="entry name" value="Trans_reg_C"/>
    <property type="match status" value="1"/>
</dbReference>
<keyword evidence="2" id="KW-0902">Two-component regulatory system</keyword>
<name>A0A7S7M1I8_9BACT</name>
<keyword evidence="11" id="KW-1185">Reference proteome</keyword>
<dbReference type="GO" id="GO:0032993">
    <property type="term" value="C:protein-DNA complex"/>
    <property type="evidence" value="ECO:0007669"/>
    <property type="project" value="TreeGrafter"/>
</dbReference>
<feature type="domain" description="OmpR/PhoB-type" evidence="9">
    <location>
        <begin position="131"/>
        <end position="228"/>
    </location>
</feature>
<accession>A0A7S7M1I8</accession>
<gene>
    <name evidence="10" type="ORF">HUE87_00830</name>
</gene>
<feature type="DNA-binding region" description="OmpR/PhoB-type" evidence="7">
    <location>
        <begin position="131"/>
        <end position="228"/>
    </location>
</feature>
<dbReference type="RefSeq" id="WP_194366872.1">
    <property type="nucleotide sequence ID" value="NZ_CP054493.1"/>
</dbReference>
<evidence type="ECO:0000256" key="1">
    <source>
        <dbReference type="ARBA" id="ARBA00022553"/>
    </source>
</evidence>
<evidence type="ECO:0000256" key="2">
    <source>
        <dbReference type="ARBA" id="ARBA00023012"/>
    </source>
</evidence>
<dbReference type="GO" id="GO:0000976">
    <property type="term" value="F:transcription cis-regulatory region binding"/>
    <property type="evidence" value="ECO:0007669"/>
    <property type="project" value="TreeGrafter"/>
</dbReference>
<dbReference type="KEGG" id="smas:HUE87_00830"/>
<evidence type="ECO:0000259" key="9">
    <source>
        <dbReference type="PROSITE" id="PS51755"/>
    </source>
</evidence>
<organism evidence="10 11">
    <name type="scientific">Candidatus Sulfurimonas marisnigri</name>
    <dbReference type="NCBI Taxonomy" id="2740405"/>
    <lineage>
        <taxon>Bacteria</taxon>
        <taxon>Pseudomonadati</taxon>
        <taxon>Campylobacterota</taxon>
        <taxon>Epsilonproteobacteria</taxon>
        <taxon>Campylobacterales</taxon>
        <taxon>Sulfurimonadaceae</taxon>
        <taxon>Sulfurimonas</taxon>
    </lineage>
</organism>
<dbReference type="AlphaFoldDB" id="A0A7S7M1I8"/>
<dbReference type="Gene3D" id="1.10.10.10">
    <property type="entry name" value="Winged helix-like DNA-binding domain superfamily/Winged helix DNA-binding domain"/>
    <property type="match status" value="1"/>
</dbReference>
<dbReference type="PANTHER" id="PTHR48111:SF1">
    <property type="entry name" value="TWO-COMPONENT RESPONSE REGULATOR ORR33"/>
    <property type="match status" value="1"/>
</dbReference>
<dbReference type="InterPro" id="IPR016032">
    <property type="entry name" value="Sig_transdc_resp-reg_C-effctor"/>
</dbReference>
<dbReference type="InterPro" id="IPR036388">
    <property type="entry name" value="WH-like_DNA-bd_sf"/>
</dbReference>
<sequence>MKIDLIRDISILLAEDEEELRESTVEYLQMFFSRVYSAACGKEAYEIYKEKRPNIILTDINMPNLDGLSLISNIREKDKETKVIIMSAHSDQEKLLHAVKLHLETYLIKPIKSDVLKKVLFDTVEQIRVTNRRIYFSDNIYWDSDTYTFWENNAEIQLRKKETLLLKLLCSKPNHNFTSEDIFNYLHQSASENEFSNDAVTSLVKRTRSKLPKDTIKTVYGSGYKIVPI</sequence>
<keyword evidence="1 6" id="KW-0597">Phosphoprotein</keyword>
<dbReference type="PROSITE" id="PS51755">
    <property type="entry name" value="OMPR_PHOB"/>
    <property type="match status" value="1"/>
</dbReference>
<evidence type="ECO:0000313" key="10">
    <source>
        <dbReference type="EMBL" id="QOY54828.1"/>
    </source>
</evidence>
<dbReference type="Pfam" id="PF00072">
    <property type="entry name" value="Response_reg"/>
    <property type="match status" value="1"/>
</dbReference>
<evidence type="ECO:0000256" key="5">
    <source>
        <dbReference type="ARBA" id="ARBA00023163"/>
    </source>
</evidence>
<evidence type="ECO:0000256" key="6">
    <source>
        <dbReference type="PROSITE-ProRule" id="PRU00169"/>
    </source>
</evidence>
<dbReference type="Pfam" id="PF00486">
    <property type="entry name" value="Trans_reg_C"/>
    <property type="match status" value="1"/>
</dbReference>
<protein>
    <submittedName>
        <fullName evidence="10">Response regulator</fullName>
    </submittedName>
</protein>
<feature type="domain" description="Response regulatory" evidence="8">
    <location>
        <begin position="10"/>
        <end position="124"/>
    </location>
</feature>
<dbReference type="Gene3D" id="3.40.50.2300">
    <property type="match status" value="1"/>
</dbReference>
<keyword evidence="4 7" id="KW-0238">DNA-binding</keyword>
<dbReference type="SUPFAM" id="SSF52172">
    <property type="entry name" value="CheY-like"/>
    <property type="match status" value="1"/>
</dbReference>
<dbReference type="PROSITE" id="PS50110">
    <property type="entry name" value="RESPONSE_REGULATORY"/>
    <property type="match status" value="1"/>
</dbReference>
<evidence type="ECO:0000313" key="11">
    <source>
        <dbReference type="Proteomes" id="UP000593836"/>
    </source>
</evidence>
<evidence type="ECO:0000256" key="3">
    <source>
        <dbReference type="ARBA" id="ARBA00023015"/>
    </source>
</evidence>
<keyword evidence="3" id="KW-0805">Transcription regulation</keyword>
<dbReference type="GO" id="GO:0006355">
    <property type="term" value="P:regulation of DNA-templated transcription"/>
    <property type="evidence" value="ECO:0007669"/>
    <property type="project" value="InterPro"/>
</dbReference>
<keyword evidence="5" id="KW-0804">Transcription</keyword>
<dbReference type="InterPro" id="IPR011006">
    <property type="entry name" value="CheY-like_superfamily"/>
</dbReference>
<dbReference type="Proteomes" id="UP000593836">
    <property type="component" value="Chromosome"/>
</dbReference>
<evidence type="ECO:0000259" key="8">
    <source>
        <dbReference type="PROSITE" id="PS50110"/>
    </source>
</evidence>
<dbReference type="CDD" id="cd17536">
    <property type="entry name" value="REC_YesN-like"/>
    <property type="match status" value="1"/>
</dbReference>
<dbReference type="InterPro" id="IPR001867">
    <property type="entry name" value="OmpR/PhoB-type_DNA-bd"/>
</dbReference>
<evidence type="ECO:0000256" key="4">
    <source>
        <dbReference type="ARBA" id="ARBA00023125"/>
    </source>
</evidence>
<dbReference type="InterPro" id="IPR039420">
    <property type="entry name" value="WalR-like"/>
</dbReference>